<evidence type="ECO:0000259" key="9">
    <source>
        <dbReference type="PROSITE" id="PS51061"/>
    </source>
</evidence>
<dbReference type="InterPro" id="IPR036867">
    <property type="entry name" value="R3H_dom_sf"/>
</dbReference>
<comment type="domain">
    <text evidence="6">Has an N-terminal Jag-N domain and 2 RNA-binding domains (KH and R3H).</text>
</comment>
<proteinExistence type="inferred from homology"/>
<evidence type="ECO:0000256" key="1">
    <source>
        <dbReference type="ARBA" id="ARBA00022490"/>
    </source>
</evidence>
<keyword evidence="3 6" id="KW-0133">Cell shape</keyword>
<evidence type="ECO:0000313" key="10">
    <source>
        <dbReference type="EMBL" id="SSC11681.1"/>
    </source>
</evidence>
<dbReference type="AlphaFoldDB" id="A0A7Z7LCZ8"/>
<dbReference type="SUPFAM" id="SSF82708">
    <property type="entry name" value="R3H domain"/>
    <property type="match status" value="1"/>
</dbReference>
<evidence type="ECO:0000256" key="3">
    <source>
        <dbReference type="ARBA" id="ARBA00022960"/>
    </source>
</evidence>
<dbReference type="InterPro" id="IPR039247">
    <property type="entry name" value="KhpB"/>
</dbReference>
<dbReference type="InterPro" id="IPR034079">
    <property type="entry name" value="R3H_KhpB"/>
</dbReference>
<feature type="region of interest" description="Jag_N domain" evidence="6">
    <location>
        <begin position="5"/>
        <end position="55"/>
    </location>
</feature>
<dbReference type="PANTHER" id="PTHR35800:SF1">
    <property type="entry name" value="RNA-BINDING PROTEIN KHPB"/>
    <property type="match status" value="1"/>
</dbReference>
<reference evidence="10 11" key="1">
    <citation type="submission" date="2017-01" db="EMBL/GenBank/DDBJ databases">
        <authorList>
            <person name="Erauso G."/>
        </authorList>
    </citation>
    <scope>NUCLEOTIDE SEQUENCE [LARGE SCALE GENOMIC DNA]</scope>
    <source>
        <strain evidence="10">MESINF1</strain>
    </source>
</reference>
<gene>
    <name evidence="6" type="primary">khpB</name>
    <name evidence="6" type="synonym">eloR</name>
    <name evidence="10" type="ORF">MESINF_0232</name>
</gene>
<evidence type="ECO:0000313" key="11">
    <source>
        <dbReference type="Proteomes" id="UP000250796"/>
    </source>
</evidence>
<feature type="coiled-coil region" evidence="7">
    <location>
        <begin position="1"/>
        <end position="35"/>
    </location>
</feature>
<dbReference type="CDD" id="cd02414">
    <property type="entry name" value="KH-II_Jag"/>
    <property type="match status" value="1"/>
</dbReference>
<dbReference type="Proteomes" id="UP000250796">
    <property type="component" value="Chromosome MESINF"/>
</dbReference>
<dbReference type="PROSITE" id="PS51061">
    <property type="entry name" value="R3H"/>
    <property type="match status" value="1"/>
</dbReference>
<evidence type="ECO:0000256" key="5">
    <source>
        <dbReference type="ARBA" id="ARBA00023316"/>
    </source>
</evidence>
<dbReference type="GO" id="GO:0008360">
    <property type="term" value="P:regulation of cell shape"/>
    <property type="evidence" value="ECO:0007669"/>
    <property type="project" value="UniProtKB-KW"/>
</dbReference>
<comment type="similarity">
    <text evidence="6">Belongs to the KhpB RNA-binding protein family.</text>
</comment>
<keyword evidence="4 6" id="KW-0143">Chaperone</keyword>
<dbReference type="Pfam" id="PF14804">
    <property type="entry name" value="Jag_N"/>
    <property type="match status" value="1"/>
</dbReference>
<dbReference type="RefSeq" id="WP_169698130.1">
    <property type="nucleotide sequence ID" value="NZ_LS974202.1"/>
</dbReference>
<keyword evidence="5 6" id="KW-0961">Cell wall biogenesis/degradation</keyword>
<dbReference type="InterPro" id="IPR001374">
    <property type="entry name" value="R3H_dom"/>
</dbReference>
<dbReference type="KEGG" id="minf:MESINF_0232"/>
<dbReference type="Gene3D" id="3.30.30.80">
    <property type="entry name" value="probable RNA-binding protein from clostridium symbiosum atcc 14940"/>
    <property type="match status" value="1"/>
</dbReference>
<evidence type="ECO:0000256" key="4">
    <source>
        <dbReference type="ARBA" id="ARBA00023186"/>
    </source>
</evidence>
<dbReference type="Gene3D" id="3.30.300.20">
    <property type="match status" value="1"/>
</dbReference>
<keyword evidence="7" id="KW-0175">Coiled coil</keyword>
<evidence type="ECO:0000256" key="8">
    <source>
        <dbReference type="SAM" id="MobiDB-lite"/>
    </source>
</evidence>
<dbReference type="InterPro" id="IPR015946">
    <property type="entry name" value="KH_dom-like_a/b"/>
</dbReference>
<keyword evidence="2 6" id="KW-0694">RNA-binding</keyword>
<dbReference type="HAMAP" id="MF_00867">
    <property type="entry name" value="KhpB"/>
    <property type="match status" value="1"/>
</dbReference>
<feature type="domain" description="R3H" evidence="9">
    <location>
        <begin position="141"/>
        <end position="207"/>
    </location>
</feature>
<dbReference type="GO" id="GO:0009252">
    <property type="term" value="P:peptidoglycan biosynthetic process"/>
    <property type="evidence" value="ECO:0007669"/>
    <property type="project" value="UniProtKB-UniRule"/>
</dbReference>
<dbReference type="GO" id="GO:0071555">
    <property type="term" value="P:cell wall organization"/>
    <property type="evidence" value="ECO:0007669"/>
    <property type="project" value="UniProtKB-KW"/>
</dbReference>
<feature type="region of interest" description="Disordered" evidence="8">
    <location>
        <begin position="209"/>
        <end position="237"/>
    </location>
</feature>
<evidence type="ECO:0000256" key="2">
    <source>
        <dbReference type="ARBA" id="ARBA00022884"/>
    </source>
</evidence>
<evidence type="ECO:0000256" key="6">
    <source>
        <dbReference type="HAMAP-Rule" id="MF_00867"/>
    </source>
</evidence>
<dbReference type="InterPro" id="IPR038247">
    <property type="entry name" value="Jag_N_dom_sf"/>
</dbReference>
<dbReference type="PANTHER" id="PTHR35800">
    <property type="entry name" value="PROTEIN JAG"/>
    <property type="match status" value="1"/>
</dbReference>
<protein>
    <recommendedName>
        <fullName evidence="6">RNA-binding protein KhpB</fullName>
    </recommendedName>
    <alternativeName>
        <fullName evidence="6">RNA-binding protein EloR</fullName>
    </alternativeName>
</protein>
<dbReference type="InterPro" id="IPR032782">
    <property type="entry name" value="KhpB_N"/>
</dbReference>
<dbReference type="SMART" id="SM00393">
    <property type="entry name" value="R3H"/>
    <property type="match status" value="1"/>
</dbReference>
<name>A0A7Z7LCZ8_9BACT</name>
<dbReference type="CDD" id="cd02644">
    <property type="entry name" value="R3H_jag"/>
    <property type="match status" value="1"/>
</dbReference>
<accession>A0A7Z7LCZ8</accession>
<evidence type="ECO:0000256" key="7">
    <source>
        <dbReference type="SAM" id="Coils"/>
    </source>
</evidence>
<dbReference type="EMBL" id="LS974202">
    <property type="protein sequence ID" value="SSC11681.1"/>
    <property type="molecule type" value="Genomic_DNA"/>
</dbReference>
<dbReference type="GO" id="GO:0005737">
    <property type="term" value="C:cytoplasm"/>
    <property type="evidence" value="ECO:0007669"/>
    <property type="project" value="UniProtKB-SubCell"/>
</dbReference>
<comment type="function">
    <text evidence="6">A probable RNA chaperone. Forms a complex with KhpA which binds to cellular RNA and controls its expression. Plays a role in peptidoglycan (PG) homeostasis and cell length regulation.</text>
</comment>
<dbReference type="NCBIfam" id="NF041568">
    <property type="entry name" value="Jag_EloR"/>
    <property type="match status" value="1"/>
</dbReference>
<sequence length="237" mass="27426">MKSYQFKADSVEEAIQLARRELDAYEDELDIKIIEKGSKGFLGIFGTKESVIEVSLHDSHSERKLYEYLKGILSSFDEEVLSEVKLVGRTYKVKIEGEKISRLIGKHGKTVAALQHILNIYANRMAQIKVNVTVDVGDYRYERKKLVEEIAHRTAKSALSKKGKIVMEPMFSFERRLVHEVISQYHDLKSYSVGFEPYRKVVVEYSERKYKEDRRKSDPIKRRGYGDAGQRPSRQSA</sequence>
<dbReference type="Pfam" id="PF01424">
    <property type="entry name" value="R3H"/>
    <property type="match status" value="1"/>
</dbReference>
<comment type="subcellular location">
    <subcellularLocation>
        <location evidence="6">Cytoplasm</location>
    </subcellularLocation>
</comment>
<dbReference type="SMART" id="SM01245">
    <property type="entry name" value="Jag_N"/>
    <property type="match status" value="1"/>
</dbReference>
<dbReference type="Gene3D" id="3.30.1370.50">
    <property type="entry name" value="R3H-like domain"/>
    <property type="match status" value="1"/>
</dbReference>
<dbReference type="Pfam" id="PF13083">
    <property type="entry name" value="KH_KhpA-B"/>
    <property type="match status" value="1"/>
</dbReference>
<feature type="compositionally biased region" description="Basic and acidic residues" evidence="8">
    <location>
        <begin position="209"/>
        <end position="225"/>
    </location>
</feature>
<dbReference type="InterPro" id="IPR038008">
    <property type="entry name" value="Jag_KH"/>
</dbReference>
<keyword evidence="11" id="KW-1185">Reference proteome</keyword>
<comment type="subunit">
    <text evidence="6">Forms a complex with KhpA.</text>
</comment>
<keyword evidence="1 6" id="KW-0963">Cytoplasm</keyword>
<dbReference type="GO" id="GO:0003723">
    <property type="term" value="F:RNA binding"/>
    <property type="evidence" value="ECO:0007669"/>
    <property type="project" value="UniProtKB-UniRule"/>
</dbReference>
<organism evidence="10 11">
    <name type="scientific">Mesotoga infera</name>
    <dbReference type="NCBI Taxonomy" id="1236046"/>
    <lineage>
        <taxon>Bacteria</taxon>
        <taxon>Thermotogati</taxon>
        <taxon>Thermotogota</taxon>
        <taxon>Thermotogae</taxon>
        <taxon>Kosmotogales</taxon>
        <taxon>Kosmotogaceae</taxon>
        <taxon>Mesotoga</taxon>
    </lineage>
</organism>